<gene>
    <name evidence="1" type="ORF">HGO97_018060</name>
</gene>
<dbReference type="EMBL" id="JABACJ020000021">
    <property type="protein sequence ID" value="MBU3877712.1"/>
    <property type="molecule type" value="Genomic_DNA"/>
</dbReference>
<dbReference type="InterPro" id="IPR020483">
    <property type="entry name" value="Uncharacterised_YgbA"/>
</dbReference>
<proteinExistence type="predicted"/>
<dbReference type="Proteomes" id="UP000723714">
    <property type="component" value="Unassembled WGS sequence"/>
</dbReference>
<name>A0ABS6D7Y4_9FIRM</name>
<organism evidence="1 2">
    <name type="scientific">Faecalicatena faecalis</name>
    <dbReference type="NCBI Taxonomy" id="2726362"/>
    <lineage>
        <taxon>Bacteria</taxon>
        <taxon>Bacillati</taxon>
        <taxon>Bacillota</taxon>
        <taxon>Clostridia</taxon>
        <taxon>Lachnospirales</taxon>
        <taxon>Lachnospiraceae</taxon>
        <taxon>Faecalicatena</taxon>
    </lineage>
</organism>
<evidence type="ECO:0000313" key="2">
    <source>
        <dbReference type="Proteomes" id="UP000723714"/>
    </source>
</evidence>
<dbReference type="RefSeq" id="WP_216244330.1">
    <property type="nucleotide sequence ID" value="NZ_JABACJ020000021.1"/>
</dbReference>
<evidence type="ECO:0000313" key="1">
    <source>
        <dbReference type="EMBL" id="MBU3877712.1"/>
    </source>
</evidence>
<comment type="caution">
    <text evidence="1">The sequence shown here is derived from an EMBL/GenBank/DDBJ whole genome shotgun (WGS) entry which is preliminary data.</text>
</comment>
<dbReference type="Pfam" id="PF11756">
    <property type="entry name" value="YgbA_NO"/>
    <property type="match status" value="1"/>
</dbReference>
<sequence length="52" mass="6314">MSKKSDVQKEREQERIRQVMRYAGRRMLFVHPVMAMRHVRGGTIKEKRRQTS</sequence>
<accession>A0ABS6D7Y4</accession>
<protein>
    <submittedName>
        <fullName evidence="1">Nitrous oxide-stimulated promoter family protein</fullName>
    </submittedName>
</protein>
<reference evidence="1 2" key="1">
    <citation type="submission" date="2021-06" db="EMBL/GenBank/DDBJ databases">
        <title>Faecalicatena sp. nov. isolated from porcine feces.</title>
        <authorList>
            <person name="Oh B.S."/>
            <person name="Lee J.H."/>
        </authorList>
    </citation>
    <scope>NUCLEOTIDE SEQUENCE [LARGE SCALE GENOMIC DNA]</scope>
    <source>
        <strain evidence="1 2">AGMB00832</strain>
    </source>
</reference>
<keyword evidence="2" id="KW-1185">Reference proteome</keyword>